<feature type="non-terminal residue" evidence="8">
    <location>
        <position position="1"/>
    </location>
</feature>
<keyword evidence="4" id="KW-0052">Apoplast</keyword>
<keyword evidence="9" id="KW-1185">Reference proteome</keyword>
<sequence>MRPNYNFLCLSTQNNASAVLQEDRGWTEDEAMGEGYSWDLQSALEPAEITEQLAKVYEVTVQEIMEEVPGDQEVNIVEEKVIEPELESKSKAVEPKLETKLEAFVGLVEACMSYWWVVWEGHNAMERTPENINGSNQNEIGKVKGINNGEVTKLVSCHGSLYPYLMYYCHSVSKVRVYVSDIVMWRISSRLMKASPFDISTGQRGARATGHSWHWGQALGSLRSATGFFRMT</sequence>
<dbReference type="GO" id="GO:0048046">
    <property type="term" value="C:apoplast"/>
    <property type="evidence" value="ECO:0007669"/>
    <property type="project" value="UniProtKB-SubCell"/>
</dbReference>
<dbReference type="AlphaFoldDB" id="A0A6A4MEA9"/>
<dbReference type="SMART" id="SM01045">
    <property type="entry name" value="BURP"/>
    <property type="match status" value="1"/>
</dbReference>
<dbReference type="Proteomes" id="UP000428333">
    <property type="component" value="Linkage Group LG01"/>
</dbReference>
<comment type="subcellular location">
    <subcellularLocation>
        <location evidence="1">Secreted</location>
        <location evidence="1">Cell wall</location>
    </subcellularLocation>
    <subcellularLocation>
        <location evidence="2">Secreted</location>
        <location evidence="2">Extracellular space</location>
        <location evidence="2">Apoplast</location>
    </subcellularLocation>
</comment>
<feature type="domain" description="BURP" evidence="7">
    <location>
        <begin position="36"/>
        <end position="201"/>
    </location>
</feature>
<comment type="caution">
    <text evidence="8">The sequence shown here is derived from an EMBL/GenBank/DDBJ whole genome shotgun (WGS) entry which is preliminary data.</text>
</comment>
<dbReference type="EMBL" id="QEFC01000035">
    <property type="protein sequence ID" value="KAE9467362.1"/>
    <property type="molecule type" value="Genomic_DNA"/>
</dbReference>
<proteinExistence type="predicted"/>
<gene>
    <name evidence="8" type="ORF">C3L33_00718</name>
</gene>
<dbReference type="OrthoDB" id="10364508at2759"/>
<evidence type="ECO:0000256" key="1">
    <source>
        <dbReference type="ARBA" id="ARBA00004191"/>
    </source>
</evidence>
<evidence type="ECO:0000256" key="3">
    <source>
        <dbReference type="ARBA" id="ARBA00022512"/>
    </source>
</evidence>
<keyword evidence="3" id="KW-0964">Secreted</keyword>
<organism evidence="8 9">
    <name type="scientific">Rhododendron williamsianum</name>
    <dbReference type="NCBI Taxonomy" id="262921"/>
    <lineage>
        <taxon>Eukaryota</taxon>
        <taxon>Viridiplantae</taxon>
        <taxon>Streptophyta</taxon>
        <taxon>Embryophyta</taxon>
        <taxon>Tracheophyta</taxon>
        <taxon>Spermatophyta</taxon>
        <taxon>Magnoliopsida</taxon>
        <taxon>eudicotyledons</taxon>
        <taxon>Gunneridae</taxon>
        <taxon>Pentapetalae</taxon>
        <taxon>asterids</taxon>
        <taxon>Ericales</taxon>
        <taxon>Ericaceae</taxon>
        <taxon>Ericoideae</taxon>
        <taxon>Rhodoreae</taxon>
        <taxon>Rhododendron</taxon>
    </lineage>
</organism>
<dbReference type="InterPro" id="IPR051897">
    <property type="entry name" value="PG-associated_BURP"/>
</dbReference>
<evidence type="ECO:0000259" key="7">
    <source>
        <dbReference type="SMART" id="SM01045"/>
    </source>
</evidence>
<keyword evidence="6" id="KW-0325">Glycoprotein</keyword>
<keyword evidence="5" id="KW-0732">Signal</keyword>
<keyword evidence="3" id="KW-0134">Cell wall</keyword>
<evidence type="ECO:0000313" key="9">
    <source>
        <dbReference type="Proteomes" id="UP000428333"/>
    </source>
</evidence>
<evidence type="ECO:0000256" key="5">
    <source>
        <dbReference type="ARBA" id="ARBA00022729"/>
    </source>
</evidence>
<accession>A0A6A4MEA9</accession>
<evidence type="ECO:0000256" key="4">
    <source>
        <dbReference type="ARBA" id="ARBA00022523"/>
    </source>
</evidence>
<evidence type="ECO:0000256" key="6">
    <source>
        <dbReference type="ARBA" id="ARBA00023180"/>
    </source>
</evidence>
<evidence type="ECO:0000256" key="2">
    <source>
        <dbReference type="ARBA" id="ARBA00004271"/>
    </source>
</evidence>
<protein>
    <recommendedName>
        <fullName evidence="7">BURP domain-containing protein</fullName>
    </recommendedName>
</protein>
<dbReference type="PANTHER" id="PTHR31458">
    <property type="entry name" value="POLYGALACTURONASE 1 BETA-LIKE PROTEIN 2"/>
    <property type="match status" value="1"/>
</dbReference>
<dbReference type="InterPro" id="IPR004873">
    <property type="entry name" value="BURP_dom"/>
</dbReference>
<name>A0A6A4MEA9_9ERIC</name>
<dbReference type="PANTHER" id="PTHR31458:SF9">
    <property type="entry name" value="POLYGALACTURONASE-1 NON-CATALYTIC SUBUNIT BETA"/>
    <property type="match status" value="1"/>
</dbReference>
<evidence type="ECO:0000313" key="8">
    <source>
        <dbReference type="EMBL" id="KAE9467362.1"/>
    </source>
</evidence>
<dbReference type="Pfam" id="PF03181">
    <property type="entry name" value="BURP"/>
    <property type="match status" value="1"/>
</dbReference>
<reference evidence="8 9" key="1">
    <citation type="journal article" date="2019" name="Genome Biol. Evol.">
        <title>The Rhododendron genome and chromosomal organization provide insight into shared whole-genome duplications across the heath family (Ericaceae).</title>
        <authorList>
            <person name="Soza V.L."/>
            <person name="Lindsley D."/>
            <person name="Waalkes A."/>
            <person name="Ramage E."/>
            <person name="Patwardhan R.P."/>
            <person name="Burton J.N."/>
            <person name="Adey A."/>
            <person name="Kumar A."/>
            <person name="Qiu R."/>
            <person name="Shendure J."/>
            <person name="Hall B."/>
        </authorList>
    </citation>
    <scope>NUCLEOTIDE SEQUENCE [LARGE SCALE GENOMIC DNA]</scope>
    <source>
        <strain evidence="8">RSF 1966-606</strain>
    </source>
</reference>